<dbReference type="InterPro" id="IPR050627">
    <property type="entry name" value="Nitroreductase/BluB"/>
</dbReference>
<dbReference type="SUPFAM" id="SSF55469">
    <property type="entry name" value="FMN-dependent nitroreductase-like"/>
    <property type="match status" value="1"/>
</dbReference>
<keyword evidence="6" id="KW-1185">Reference proteome</keyword>
<reference evidence="5 6" key="1">
    <citation type="submission" date="2017-09" db="EMBL/GenBank/DDBJ databases">
        <authorList>
            <person name="Ehlers B."/>
            <person name="Leendertz F.H."/>
        </authorList>
    </citation>
    <scope>NUCLEOTIDE SEQUENCE [LARGE SCALE GENOMIC DNA]</scope>
    <source>
        <strain evidence="5 6">DSM 45537</strain>
    </source>
</reference>
<dbReference type="RefSeq" id="WP_097245906.1">
    <property type="nucleotide sequence ID" value="NZ_OBEG01000003.1"/>
</dbReference>
<sequence length="231" mass="25787">MSPTIAPTDAFATLTQILDERWTCRQFRPERVPRPTIEALLRAAQRSPSWCNTQPWQVAVTEGAATDRFRKELLEHIQNSAAAPDFAFPAQYTGVYRDRRRECGLQLYESVGIVKGDQAGTMRQAMRNFELFDAPHVAIISTEADLGVYGAVDCGLYIGTFLLAAQSLGLGAAPQAALASYSPFLREYFELSENRRIVAAISFGYPDSDHPVNGFRTRRAETDRVATWFTD</sequence>
<protein>
    <submittedName>
        <fullName evidence="5">Nitroreductase</fullName>
    </submittedName>
</protein>
<dbReference type="InterPro" id="IPR000415">
    <property type="entry name" value="Nitroreductase-like"/>
</dbReference>
<organism evidence="5 6">
    <name type="scientific">Nocardia amikacinitolerans</name>
    <dbReference type="NCBI Taxonomy" id="756689"/>
    <lineage>
        <taxon>Bacteria</taxon>
        <taxon>Bacillati</taxon>
        <taxon>Actinomycetota</taxon>
        <taxon>Actinomycetes</taxon>
        <taxon>Mycobacteriales</taxon>
        <taxon>Nocardiaceae</taxon>
        <taxon>Nocardia</taxon>
    </lineage>
</organism>
<proteinExistence type="predicted"/>
<dbReference type="GO" id="GO:0016491">
    <property type="term" value="F:oxidoreductase activity"/>
    <property type="evidence" value="ECO:0007669"/>
    <property type="project" value="UniProtKB-KW"/>
</dbReference>
<evidence type="ECO:0000256" key="2">
    <source>
        <dbReference type="ARBA" id="ARBA00022643"/>
    </source>
</evidence>
<dbReference type="STRING" id="1379680.GCA_001612615_03347"/>
<feature type="domain" description="Nitroreductase" evidence="4">
    <location>
        <begin position="19"/>
        <end position="205"/>
    </location>
</feature>
<evidence type="ECO:0000256" key="1">
    <source>
        <dbReference type="ARBA" id="ARBA00022630"/>
    </source>
</evidence>
<evidence type="ECO:0000313" key="6">
    <source>
        <dbReference type="Proteomes" id="UP000219565"/>
    </source>
</evidence>
<name>A0A285LKS4_9NOCA</name>
<dbReference type="PANTHER" id="PTHR23026:SF90">
    <property type="entry name" value="IODOTYROSINE DEIODINASE 1"/>
    <property type="match status" value="1"/>
</dbReference>
<dbReference type="Pfam" id="PF00881">
    <property type="entry name" value="Nitroreductase"/>
    <property type="match status" value="1"/>
</dbReference>
<evidence type="ECO:0000256" key="3">
    <source>
        <dbReference type="ARBA" id="ARBA00023002"/>
    </source>
</evidence>
<accession>A0A285LKS4</accession>
<dbReference type="EMBL" id="OBEG01000003">
    <property type="protein sequence ID" value="SNY85063.1"/>
    <property type="molecule type" value="Genomic_DNA"/>
</dbReference>
<gene>
    <name evidence="5" type="ORF">SAMN04244553_3707</name>
</gene>
<dbReference type="Gene3D" id="3.40.109.10">
    <property type="entry name" value="NADH Oxidase"/>
    <property type="match status" value="1"/>
</dbReference>
<dbReference type="AlphaFoldDB" id="A0A285LKS4"/>
<dbReference type="CDD" id="cd02136">
    <property type="entry name" value="PnbA_NfnB-like"/>
    <property type="match status" value="1"/>
</dbReference>
<keyword evidence="1" id="KW-0285">Flavoprotein</keyword>
<evidence type="ECO:0000259" key="4">
    <source>
        <dbReference type="Pfam" id="PF00881"/>
    </source>
</evidence>
<dbReference type="Proteomes" id="UP000219565">
    <property type="component" value="Unassembled WGS sequence"/>
</dbReference>
<dbReference type="OrthoDB" id="9798230at2"/>
<dbReference type="InterPro" id="IPR029479">
    <property type="entry name" value="Nitroreductase"/>
</dbReference>
<evidence type="ECO:0000313" key="5">
    <source>
        <dbReference type="EMBL" id="SNY85063.1"/>
    </source>
</evidence>
<keyword evidence="3" id="KW-0560">Oxidoreductase</keyword>
<keyword evidence="2" id="KW-0288">FMN</keyword>
<dbReference type="PANTHER" id="PTHR23026">
    <property type="entry name" value="NADPH NITROREDUCTASE"/>
    <property type="match status" value="1"/>
</dbReference>